<dbReference type="InterPro" id="IPR039422">
    <property type="entry name" value="MarR/SlyA-like"/>
</dbReference>
<reference evidence="3" key="1">
    <citation type="journal article" date="2019" name="Int. J. Syst. Evol. Microbiol.">
        <title>The Global Catalogue of Microorganisms (GCM) 10K type strain sequencing project: providing services to taxonomists for standard genome sequencing and annotation.</title>
        <authorList>
            <consortium name="The Broad Institute Genomics Platform"/>
            <consortium name="The Broad Institute Genome Sequencing Center for Infectious Disease"/>
            <person name="Wu L."/>
            <person name="Ma J."/>
        </authorList>
    </citation>
    <scope>NUCLEOTIDE SEQUENCE [LARGE SCALE GENOMIC DNA]</scope>
    <source>
        <strain evidence="3">KACC 12649</strain>
    </source>
</reference>
<comment type="caution">
    <text evidence="2">The sequence shown here is derived from an EMBL/GenBank/DDBJ whole genome shotgun (WGS) entry which is preliminary data.</text>
</comment>
<dbReference type="RefSeq" id="WP_379785303.1">
    <property type="nucleotide sequence ID" value="NZ_JBHSMU010000015.1"/>
</dbReference>
<evidence type="ECO:0000313" key="3">
    <source>
        <dbReference type="Proteomes" id="UP001596050"/>
    </source>
</evidence>
<keyword evidence="3" id="KW-1185">Reference proteome</keyword>
<dbReference type="InterPro" id="IPR036388">
    <property type="entry name" value="WH-like_DNA-bd_sf"/>
</dbReference>
<organism evidence="2 3">
    <name type="scientific">Massilia niabensis</name>
    <dbReference type="NCBI Taxonomy" id="544910"/>
    <lineage>
        <taxon>Bacteria</taxon>
        <taxon>Pseudomonadati</taxon>
        <taxon>Pseudomonadota</taxon>
        <taxon>Betaproteobacteria</taxon>
        <taxon>Burkholderiales</taxon>
        <taxon>Oxalobacteraceae</taxon>
        <taxon>Telluria group</taxon>
        <taxon>Massilia</taxon>
    </lineage>
</organism>
<feature type="domain" description="HTH marR-type" evidence="1">
    <location>
        <begin position="7"/>
        <end position="140"/>
    </location>
</feature>
<dbReference type="Gene3D" id="1.10.10.10">
    <property type="entry name" value="Winged helix-like DNA-binding domain superfamily/Winged helix DNA-binding domain"/>
    <property type="match status" value="1"/>
</dbReference>
<evidence type="ECO:0000313" key="2">
    <source>
        <dbReference type="EMBL" id="MFC5461856.1"/>
    </source>
</evidence>
<evidence type="ECO:0000259" key="1">
    <source>
        <dbReference type="PROSITE" id="PS50995"/>
    </source>
</evidence>
<dbReference type="SMART" id="SM00347">
    <property type="entry name" value="HTH_MARR"/>
    <property type="match status" value="1"/>
</dbReference>
<dbReference type="PANTHER" id="PTHR33164:SF107">
    <property type="entry name" value="TRANSCRIPTIONAL REGULATORY PROTEIN"/>
    <property type="match status" value="1"/>
</dbReference>
<dbReference type="SMART" id="SM00418">
    <property type="entry name" value="HTH_ARSR"/>
    <property type="match status" value="1"/>
</dbReference>
<dbReference type="SUPFAM" id="SSF46785">
    <property type="entry name" value="Winged helix' DNA-binding domain"/>
    <property type="match status" value="1"/>
</dbReference>
<accession>A0ABW0LAN0</accession>
<dbReference type="Proteomes" id="UP001596050">
    <property type="component" value="Unassembled WGS sequence"/>
</dbReference>
<dbReference type="PANTHER" id="PTHR33164">
    <property type="entry name" value="TRANSCRIPTIONAL REGULATOR, MARR FAMILY"/>
    <property type="match status" value="1"/>
</dbReference>
<dbReference type="EMBL" id="JBHSMU010000015">
    <property type="protein sequence ID" value="MFC5461856.1"/>
    <property type="molecule type" value="Genomic_DNA"/>
</dbReference>
<dbReference type="InterPro" id="IPR001845">
    <property type="entry name" value="HTH_ArsR_DNA-bd_dom"/>
</dbReference>
<dbReference type="InterPro" id="IPR000835">
    <property type="entry name" value="HTH_MarR-typ"/>
</dbReference>
<dbReference type="InterPro" id="IPR036390">
    <property type="entry name" value="WH_DNA-bd_sf"/>
</dbReference>
<proteinExistence type="predicted"/>
<protein>
    <submittedName>
        <fullName evidence="2">MarR family winged helix-turn-helix transcriptional regulator</fullName>
    </submittedName>
</protein>
<sequence>MTPPAKAPRFVHLVTRAQRAIGRWIERRPEAWDGISPAQVGLLFLLSARDEAPVGDIAQALGVAPAAVTNLSKRMQAANLVERVGDARDGRLTRLRLTSSGSAASATAHTVLEQLNARLLAGFTPDELALVARWLNHAAAVLSDEDGEP</sequence>
<dbReference type="Pfam" id="PF12802">
    <property type="entry name" value="MarR_2"/>
    <property type="match status" value="1"/>
</dbReference>
<name>A0ABW0LAN0_9BURK</name>
<gene>
    <name evidence="2" type="ORF">ACFPN5_18750</name>
</gene>
<dbReference type="PROSITE" id="PS50995">
    <property type="entry name" value="HTH_MARR_2"/>
    <property type="match status" value="1"/>
</dbReference>